<dbReference type="InterPro" id="IPR009015">
    <property type="entry name" value="Fucose_isomerase_N/cen_sf"/>
</dbReference>
<evidence type="ECO:0000313" key="3">
    <source>
        <dbReference type="EMBL" id="MDC7226749.1"/>
    </source>
</evidence>
<dbReference type="SUPFAM" id="SSF53743">
    <property type="entry name" value="FucI/AraA N-terminal and middle domains"/>
    <property type="match status" value="1"/>
</dbReference>
<comment type="caution">
    <text evidence="3">The sequence shown here is derived from an EMBL/GenBank/DDBJ whole genome shotgun (WGS) entry which is preliminary data.</text>
</comment>
<proteinExistence type="predicted"/>
<dbReference type="GO" id="GO:0005737">
    <property type="term" value="C:cytoplasm"/>
    <property type="evidence" value="ECO:0007669"/>
    <property type="project" value="InterPro"/>
</dbReference>
<dbReference type="EMBL" id="JAQQAL010000017">
    <property type="protein sequence ID" value="MDC7226749.1"/>
    <property type="molecule type" value="Genomic_DNA"/>
</dbReference>
<dbReference type="SUPFAM" id="SSF50443">
    <property type="entry name" value="FucI/AraA C-terminal domain-like"/>
    <property type="match status" value="1"/>
</dbReference>
<dbReference type="Proteomes" id="UP001221217">
    <property type="component" value="Unassembled WGS sequence"/>
</dbReference>
<keyword evidence="1 3" id="KW-0413">Isomerase</keyword>
<name>A0AAJ1IEM6_9SPIO</name>
<gene>
    <name evidence="3" type="ORF">PQJ61_08285</name>
</gene>
<dbReference type="PANTHER" id="PTHR36120">
    <property type="entry name" value="FUCOSE ISOMERASE"/>
    <property type="match status" value="1"/>
</dbReference>
<evidence type="ECO:0000256" key="2">
    <source>
        <dbReference type="ARBA" id="ARBA00023277"/>
    </source>
</evidence>
<evidence type="ECO:0000256" key="1">
    <source>
        <dbReference type="ARBA" id="ARBA00023235"/>
    </source>
</evidence>
<dbReference type="GO" id="GO:0016861">
    <property type="term" value="F:intramolecular oxidoreductase activity, interconverting aldoses and ketoses"/>
    <property type="evidence" value="ECO:0007669"/>
    <property type="project" value="InterPro"/>
</dbReference>
<evidence type="ECO:0000313" key="4">
    <source>
        <dbReference type="Proteomes" id="UP001221217"/>
    </source>
</evidence>
<dbReference type="AlphaFoldDB" id="A0AAJ1IEM6"/>
<protein>
    <submittedName>
        <fullName evidence="3">Fucose isomerase</fullName>
    </submittedName>
</protein>
<reference evidence="3 4" key="1">
    <citation type="submission" date="2022-12" db="EMBL/GenBank/DDBJ databases">
        <title>Metagenome assembled genome from gulf of manar.</title>
        <authorList>
            <person name="Kohli P."/>
            <person name="Pk S."/>
            <person name="Venkata Ramana C."/>
            <person name="Sasikala C."/>
        </authorList>
    </citation>
    <scope>NUCLEOTIDE SEQUENCE [LARGE SCALE GENOMIC DNA]</scope>
    <source>
        <strain evidence="3">JB008</strain>
    </source>
</reference>
<sequence>MKHLVKLGVVCLARTTFDYKAAEKLYENITENLKKTENAEIIAIPGLVIEPEDAHAAALKLAGNDIDGLVIISGTFHLGHLALELEKILHKPILLWGLPELEYNGGKIRLNSVCGVNLNASNLYKSGVRNYHVNVGSSIDNDWVDALRIAAALRNAHIGLLGYRAKGFFNLGVYDLNVYSKMGLLIDHYELTEVWNREVPEEALSARLRQLKEIFETDELSNEQIIRVAELSVKLNSFMDDNKLSAAAIRCWPEFAAEFGISPCAAMSVLQSEGRIIACEGDIEGAISMLAHSAAGAETPYLFDFSQVDFSEDSALLWHCGVAPCNLWDGRCSRSLSTYFAGGKGVTADFVLKDGNISVVRFDSAGTEYRIFITTGKVIPMEKELKGTYMKTRFEKPVKDVLQTVVDNGIAHHASVVYGDFIRPFEIFAKIMKWKIIR</sequence>
<dbReference type="InterPro" id="IPR004216">
    <property type="entry name" value="Fuc/Ara_isomerase_C"/>
</dbReference>
<dbReference type="GO" id="GO:0005996">
    <property type="term" value="P:monosaccharide metabolic process"/>
    <property type="evidence" value="ECO:0007669"/>
    <property type="project" value="InterPro"/>
</dbReference>
<dbReference type="PANTHER" id="PTHR36120:SF1">
    <property type="entry name" value="L-FUCOSE ISOMERASE C-TERMINAL DOMAIN-CONTAINING PROTEIN"/>
    <property type="match status" value="1"/>
</dbReference>
<accession>A0AAJ1IEM6</accession>
<keyword evidence="2" id="KW-0119">Carbohydrate metabolism</keyword>
<organism evidence="3 4">
    <name type="scientific">Candidatus Thalassospirochaeta sargassi</name>
    <dbReference type="NCBI Taxonomy" id="3119039"/>
    <lineage>
        <taxon>Bacteria</taxon>
        <taxon>Pseudomonadati</taxon>
        <taxon>Spirochaetota</taxon>
        <taxon>Spirochaetia</taxon>
        <taxon>Spirochaetales</taxon>
        <taxon>Spirochaetaceae</taxon>
        <taxon>Candidatus Thalassospirochaeta</taxon>
    </lineage>
</organism>